<keyword evidence="2" id="KW-0812">Transmembrane</keyword>
<dbReference type="RefSeq" id="WP_167992218.1">
    <property type="nucleotide sequence ID" value="NZ_JAATJL010000001.1"/>
</dbReference>
<feature type="domain" description="LysM" evidence="3">
    <location>
        <begin position="76"/>
        <end position="122"/>
    </location>
</feature>
<feature type="region of interest" description="Disordered" evidence="1">
    <location>
        <begin position="1"/>
        <end position="21"/>
    </location>
</feature>
<name>A0A846RNQ0_9MICC</name>
<evidence type="ECO:0000313" key="4">
    <source>
        <dbReference type="EMBL" id="NJC21974.1"/>
    </source>
</evidence>
<dbReference type="EMBL" id="JAATJL010000001">
    <property type="protein sequence ID" value="NJC21974.1"/>
    <property type="molecule type" value="Genomic_DNA"/>
</dbReference>
<sequence>MSTLQLAGPGSAGHTMERSDAGVPRVHLTRRGWLVLVAVPLALVAAAAMILAASLTSQAKAAGSAGGVTETVQVDVAVGQTLWGLAAEYAPDRDPREVVAEIAELNALTTSTVQAGQALHIPVSTP</sequence>
<organism evidence="4 5">
    <name type="scientific">Arthrobacter pigmenti</name>
    <dbReference type="NCBI Taxonomy" id="271432"/>
    <lineage>
        <taxon>Bacteria</taxon>
        <taxon>Bacillati</taxon>
        <taxon>Actinomycetota</taxon>
        <taxon>Actinomycetes</taxon>
        <taxon>Micrococcales</taxon>
        <taxon>Micrococcaceae</taxon>
        <taxon>Arthrobacter</taxon>
    </lineage>
</organism>
<keyword evidence="5" id="KW-1185">Reference proteome</keyword>
<protein>
    <submittedName>
        <fullName evidence="4">LysM repeat protein</fullName>
    </submittedName>
</protein>
<keyword evidence="2" id="KW-0472">Membrane</keyword>
<evidence type="ECO:0000313" key="5">
    <source>
        <dbReference type="Proteomes" id="UP000547458"/>
    </source>
</evidence>
<dbReference type="Pfam" id="PF01476">
    <property type="entry name" value="LysM"/>
    <property type="match status" value="1"/>
</dbReference>
<proteinExistence type="predicted"/>
<feature type="transmembrane region" description="Helical" evidence="2">
    <location>
        <begin position="33"/>
        <end position="55"/>
    </location>
</feature>
<dbReference type="InterPro" id="IPR036779">
    <property type="entry name" value="LysM_dom_sf"/>
</dbReference>
<dbReference type="Proteomes" id="UP000547458">
    <property type="component" value="Unassembled WGS sequence"/>
</dbReference>
<dbReference type="Gene3D" id="3.10.350.10">
    <property type="entry name" value="LysM domain"/>
    <property type="match status" value="1"/>
</dbReference>
<evidence type="ECO:0000256" key="2">
    <source>
        <dbReference type="SAM" id="Phobius"/>
    </source>
</evidence>
<keyword evidence="2" id="KW-1133">Transmembrane helix</keyword>
<dbReference type="InterPro" id="IPR018392">
    <property type="entry name" value="LysM"/>
</dbReference>
<accession>A0A846RNQ0</accession>
<gene>
    <name evidence="4" type="ORF">BJ994_001050</name>
</gene>
<reference evidence="4 5" key="1">
    <citation type="submission" date="2020-03" db="EMBL/GenBank/DDBJ databases">
        <title>Sequencing the genomes of 1000 actinobacteria strains.</title>
        <authorList>
            <person name="Klenk H.-P."/>
        </authorList>
    </citation>
    <scope>NUCLEOTIDE SEQUENCE [LARGE SCALE GENOMIC DNA]</scope>
    <source>
        <strain evidence="4 5">DSM 16403</strain>
    </source>
</reference>
<dbReference type="AlphaFoldDB" id="A0A846RNQ0"/>
<comment type="caution">
    <text evidence="4">The sequence shown here is derived from an EMBL/GenBank/DDBJ whole genome shotgun (WGS) entry which is preliminary data.</text>
</comment>
<evidence type="ECO:0000259" key="3">
    <source>
        <dbReference type="Pfam" id="PF01476"/>
    </source>
</evidence>
<evidence type="ECO:0000256" key="1">
    <source>
        <dbReference type="SAM" id="MobiDB-lite"/>
    </source>
</evidence>